<feature type="domain" description="EF-hand" evidence="16">
    <location>
        <begin position="62"/>
        <end position="91"/>
    </location>
</feature>
<feature type="compositionally biased region" description="Low complexity" evidence="13">
    <location>
        <begin position="223"/>
        <end position="236"/>
    </location>
</feature>
<sequence>MKSRLEMLNDSLVETDHFQKKIVLPYFKDIYKDLASRSEDPDKGIEKINLLQYCDLPGVYGDRIFAILDTDGSGLIELKEFLVGFFRVYCSDFETNMKLAFEFYDFDKDGFITEDDVSLVLSYADIHTKNEDDQEEEKYARRKSQSPRNHDFNDRIENQKEIGKIIEVMFKDKDKLNYEEFKDFNTSKSSETILCVLKSLKQNIPCTDNFYKYLKDYRKDMNSKSTSPPSLMTSSPIANPTSKTFTATSPSAGETKAKSFLWNAAKKIKSPGVATPKDPAKLTKEELEENIKKNATKLKNPKAHRKEKLMRQATIKEEDKEKDINSRAIRMKNCTKLSIDAKAAETEGIFTAEIMSPTSYFSKGETVSKICVCGRNDVEEGKEYCFECEENQGQEAMSGYMYRKTKDKSRIKKYFYKIIGTEMYSYKNEESKTHKTMHSMLGVYISEEKDEKMSDGSGKNLTLYPIKLVFPQKYRLYYFLNDDERNDWIKALRAAAGYRSVADYYDVSKKVLGKGKFGIVKLATHKKTGKEVAIKMVSKTQMSPEDLELQRNEIEILKVCQHPSIIRLLDIFENETDIYLVMEYMKGGDLFDYLQRRDFTIPEDLACDFAHQIATAIFYLHSYGVAHRDLKPENIIVSDDTESPEIKITDFGLSKIVGPKETSKEPFGTLSYAAPEILQGLQYNKSVDIWSFGIIVFLILSGCLPFDDDDDKLTAHNTVYKDPDLYGDHMKGVSKEAISLIKSCLEKSPDERIKIMKILEHKWFANANKELAAMRKGTEKTGKAFKAYTSGLRYKSDDDSDN</sequence>
<evidence type="ECO:0000256" key="6">
    <source>
        <dbReference type="ARBA" id="ARBA00022837"/>
    </source>
</evidence>
<evidence type="ECO:0000313" key="17">
    <source>
        <dbReference type="EMBL" id="CAI2385605.1"/>
    </source>
</evidence>
<feature type="region of interest" description="Disordered" evidence="13">
    <location>
        <begin position="223"/>
        <end position="251"/>
    </location>
</feature>
<dbReference type="Gene3D" id="2.30.29.30">
    <property type="entry name" value="Pleckstrin-homology domain (PH domain)/Phosphotyrosine-binding domain (PTB)"/>
    <property type="match status" value="1"/>
</dbReference>
<dbReference type="SMART" id="SM00233">
    <property type="entry name" value="PH"/>
    <property type="match status" value="1"/>
</dbReference>
<dbReference type="SUPFAM" id="SSF50729">
    <property type="entry name" value="PH domain-like"/>
    <property type="match status" value="1"/>
</dbReference>
<dbReference type="PROSITE" id="PS00018">
    <property type="entry name" value="EF_HAND_1"/>
    <property type="match status" value="2"/>
</dbReference>
<organism evidence="17 18">
    <name type="scientific">Euplotes crassus</name>
    <dbReference type="NCBI Taxonomy" id="5936"/>
    <lineage>
        <taxon>Eukaryota</taxon>
        <taxon>Sar</taxon>
        <taxon>Alveolata</taxon>
        <taxon>Ciliophora</taxon>
        <taxon>Intramacronucleata</taxon>
        <taxon>Spirotrichea</taxon>
        <taxon>Hypotrichia</taxon>
        <taxon>Euplotida</taxon>
        <taxon>Euplotidae</taxon>
        <taxon>Moneuplotes</taxon>
    </lineage>
</organism>
<dbReference type="InterPro" id="IPR008271">
    <property type="entry name" value="Ser/Thr_kinase_AS"/>
</dbReference>
<evidence type="ECO:0000256" key="4">
    <source>
        <dbReference type="ARBA" id="ARBA00022741"/>
    </source>
</evidence>
<evidence type="ECO:0000256" key="5">
    <source>
        <dbReference type="ARBA" id="ARBA00022777"/>
    </source>
</evidence>
<evidence type="ECO:0000256" key="1">
    <source>
        <dbReference type="ARBA" id="ARBA00011245"/>
    </source>
</evidence>
<keyword evidence="3" id="KW-0808">Transferase</keyword>
<dbReference type="SMART" id="SM00220">
    <property type="entry name" value="S_TKc"/>
    <property type="match status" value="1"/>
</dbReference>
<evidence type="ECO:0000259" key="14">
    <source>
        <dbReference type="PROSITE" id="PS50003"/>
    </source>
</evidence>
<dbReference type="GO" id="GO:0004674">
    <property type="term" value="F:protein serine/threonine kinase activity"/>
    <property type="evidence" value="ECO:0007669"/>
    <property type="project" value="UniProtKB-KW"/>
</dbReference>
<feature type="binding site" evidence="10">
    <location>
        <position position="650"/>
    </location>
    <ligand>
        <name>ATP</name>
        <dbReference type="ChEBI" id="CHEBI:30616"/>
    </ligand>
</feature>
<evidence type="ECO:0000259" key="16">
    <source>
        <dbReference type="PROSITE" id="PS50222"/>
    </source>
</evidence>
<dbReference type="PROSITE" id="PS00107">
    <property type="entry name" value="PROTEIN_KINASE_ATP"/>
    <property type="match status" value="1"/>
</dbReference>
<dbReference type="GO" id="GO:0005524">
    <property type="term" value="F:ATP binding"/>
    <property type="evidence" value="ECO:0007669"/>
    <property type="project" value="UniProtKB-UniRule"/>
</dbReference>
<feature type="domain" description="EF-hand" evidence="16">
    <location>
        <begin position="92"/>
        <end position="127"/>
    </location>
</feature>
<evidence type="ECO:0000313" key="18">
    <source>
        <dbReference type="Proteomes" id="UP001295684"/>
    </source>
</evidence>
<keyword evidence="4 10" id="KW-0547">Nucleotide-binding</keyword>
<accession>A0AAD1Y6C7</accession>
<keyword evidence="2" id="KW-0723">Serine/threonine-protein kinase</keyword>
<evidence type="ECO:0000256" key="8">
    <source>
        <dbReference type="ARBA" id="ARBA00024334"/>
    </source>
</evidence>
<feature type="region of interest" description="Disordered" evidence="13">
    <location>
        <begin position="132"/>
        <end position="154"/>
    </location>
</feature>
<evidence type="ECO:0000256" key="3">
    <source>
        <dbReference type="ARBA" id="ARBA00022679"/>
    </source>
</evidence>
<comment type="caution">
    <text evidence="17">The sequence shown here is derived from an EMBL/GenBank/DDBJ whole genome shotgun (WGS) entry which is preliminary data.</text>
</comment>
<protein>
    <submittedName>
        <fullName evidence="17">Uncharacterized protein</fullName>
    </submittedName>
</protein>
<feature type="domain" description="Protein kinase" evidence="15">
    <location>
        <begin position="506"/>
        <end position="764"/>
    </location>
</feature>
<feature type="compositionally biased region" description="Polar residues" evidence="13">
    <location>
        <begin position="237"/>
        <end position="251"/>
    </location>
</feature>
<dbReference type="PANTHER" id="PTHR24350">
    <property type="entry name" value="SERINE/THREONINE-PROTEIN KINASE IAL-RELATED"/>
    <property type="match status" value="1"/>
</dbReference>
<dbReference type="PROSITE" id="PS50003">
    <property type="entry name" value="PH_DOMAIN"/>
    <property type="match status" value="1"/>
</dbReference>
<evidence type="ECO:0000259" key="15">
    <source>
        <dbReference type="PROSITE" id="PS50011"/>
    </source>
</evidence>
<feature type="binding site" evidence="10 12">
    <location>
        <position position="535"/>
    </location>
    <ligand>
        <name>ATP</name>
        <dbReference type="ChEBI" id="CHEBI:30616"/>
    </ligand>
</feature>
<feature type="active site" description="Proton acceptor" evidence="9">
    <location>
        <position position="629"/>
    </location>
</feature>
<feature type="binding site" evidence="10">
    <location>
        <begin position="633"/>
        <end position="634"/>
    </location>
    <ligand>
        <name>ATP</name>
        <dbReference type="ChEBI" id="CHEBI:30616"/>
    </ligand>
</feature>
<dbReference type="PROSITE" id="PS50222">
    <property type="entry name" value="EF_HAND_2"/>
    <property type="match status" value="2"/>
</dbReference>
<evidence type="ECO:0000256" key="11">
    <source>
        <dbReference type="PIRSR" id="PIRSR630616-3"/>
    </source>
</evidence>
<dbReference type="Proteomes" id="UP001295684">
    <property type="component" value="Unassembled WGS sequence"/>
</dbReference>
<evidence type="ECO:0000256" key="13">
    <source>
        <dbReference type="SAM" id="MobiDB-lite"/>
    </source>
</evidence>
<evidence type="ECO:0000256" key="12">
    <source>
        <dbReference type="PROSITE-ProRule" id="PRU10141"/>
    </source>
</evidence>
<dbReference type="SMART" id="SM00054">
    <property type="entry name" value="EFh"/>
    <property type="match status" value="2"/>
</dbReference>
<keyword evidence="7 10" id="KW-0067">ATP-binding</keyword>
<dbReference type="CDD" id="cd05117">
    <property type="entry name" value="STKc_CAMK"/>
    <property type="match status" value="1"/>
</dbReference>
<dbReference type="InterPro" id="IPR030616">
    <property type="entry name" value="Aur-like"/>
</dbReference>
<dbReference type="FunFam" id="3.30.200.20:FF:000003">
    <property type="entry name" value="Non-specific serine/threonine protein kinase"/>
    <property type="match status" value="1"/>
</dbReference>
<name>A0AAD1Y6C7_EUPCR</name>
<dbReference type="InterPro" id="IPR001849">
    <property type="entry name" value="PH_domain"/>
</dbReference>
<feature type="cross-link" description="Glycyl lysine isopeptide (Lys-Gly) (interchain with G-Cter in SUMO2)" evidence="11">
    <location>
        <position position="631"/>
    </location>
</feature>
<dbReference type="GO" id="GO:0005509">
    <property type="term" value="F:calcium ion binding"/>
    <property type="evidence" value="ECO:0007669"/>
    <property type="project" value="InterPro"/>
</dbReference>
<dbReference type="FunFam" id="1.10.510.10:FF:000571">
    <property type="entry name" value="Maternal embryonic leucine zipper kinase"/>
    <property type="match status" value="1"/>
</dbReference>
<keyword evidence="18" id="KW-1185">Reference proteome</keyword>
<gene>
    <name evidence="17" type="ORF">ECRASSUSDP1_LOCUS27183</name>
</gene>
<dbReference type="PROSITE" id="PS00108">
    <property type="entry name" value="PROTEIN_KINASE_ST"/>
    <property type="match status" value="1"/>
</dbReference>
<dbReference type="AlphaFoldDB" id="A0AAD1Y6C7"/>
<evidence type="ECO:0000256" key="10">
    <source>
        <dbReference type="PIRSR" id="PIRSR630616-2"/>
    </source>
</evidence>
<dbReference type="SUPFAM" id="SSF47473">
    <property type="entry name" value="EF-hand"/>
    <property type="match status" value="1"/>
</dbReference>
<dbReference type="InterPro" id="IPR000719">
    <property type="entry name" value="Prot_kinase_dom"/>
</dbReference>
<comment type="subunit">
    <text evidence="1">Monomer.</text>
</comment>
<dbReference type="SUPFAM" id="SSF56112">
    <property type="entry name" value="Protein kinase-like (PK-like)"/>
    <property type="match status" value="1"/>
</dbReference>
<feature type="binding site" evidence="10">
    <location>
        <position position="516"/>
    </location>
    <ligand>
        <name>ATP</name>
        <dbReference type="ChEBI" id="CHEBI:30616"/>
    </ligand>
</feature>
<evidence type="ECO:0000256" key="2">
    <source>
        <dbReference type="ARBA" id="ARBA00022527"/>
    </source>
</evidence>
<dbReference type="InterPro" id="IPR002048">
    <property type="entry name" value="EF_hand_dom"/>
</dbReference>
<proteinExistence type="inferred from homology"/>
<dbReference type="InterPro" id="IPR017441">
    <property type="entry name" value="Protein_kinase_ATP_BS"/>
</dbReference>
<dbReference type="PROSITE" id="PS50011">
    <property type="entry name" value="PROTEIN_KINASE_DOM"/>
    <property type="match status" value="1"/>
</dbReference>
<dbReference type="Pfam" id="PF00069">
    <property type="entry name" value="Pkinase"/>
    <property type="match status" value="1"/>
</dbReference>
<reference evidence="17" key="1">
    <citation type="submission" date="2023-07" db="EMBL/GenBank/DDBJ databases">
        <authorList>
            <consortium name="AG Swart"/>
            <person name="Singh M."/>
            <person name="Singh A."/>
            <person name="Seah K."/>
            <person name="Emmerich C."/>
        </authorList>
    </citation>
    <scope>NUCLEOTIDE SEQUENCE</scope>
    <source>
        <strain evidence="17">DP1</strain>
    </source>
</reference>
<dbReference type="InterPro" id="IPR011993">
    <property type="entry name" value="PH-like_dom_sf"/>
</dbReference>
<evidence type="ECO:0000256" key="7">
    <source>
        <dbReference type="ARBA" id="ARBA00022840"/>
    </source>
</evidence>
<dbReference type="Gene3D" id="1.10.238.10">
    <property type="entry name" value="EF-hand"/>
    <property type="match status" value="1"/>
</dbReference>
<dbReference type="InterPro" id="IPR018247">
    <property type="entry name" value="EF_Hand_1_Ca_BS"/>
</dbReference>
<keyword evidence="5" id="KW-0418">Kinase</keyword>
<evidence type="ECO:0000256" key="9">
    <source>
        <dbReference type="PIRSR" id="PIRSR630616-1"/>
    </source>
</evidence>
<dbReference type="Pfam" id="PF00169">
    <property type="entry name" value="PH"/>
    <property type="match status" value="1"/>
</dbReference>
<feature type="domain" description="PH" evidence="14">
    <location>
        <begin position="394"/>
        <end position="497"/>
    </location>
</feature>
<keyword evidence="6" id="KW-0106">Calcium</keyword>
<dbReference type="Gene3D" id="1.10.510.10">
    <property type="entry name" value="Transferase(Phosphotransferase) domain 1"/>
    <property type="match status" value="1"/>
</dbReference>
<dbReference type="InterPro" id="IPR011992">
    <property type="entry name" value="EF-hand-dom_pair"/>
</dbReference>
<dbReference type="InterPro" id="IPR011009">
    <property type="entry name" value="Kinase-like_dom_sf"/>
</dbReference>
<dbReference type="CDD" id="cd00051">
    <property type="entry name" value="EFh"/>
    <property type="match status" value="1"/>
</dbReference>
<comment type="similarity">
    <text evidence="8">Belongs to the protein kinase superfamily. Ser/Thr protein kinase family. CDPK subfamily.</text>
</comment>
<dbReference type="EMBL" id="CAMPGE010028043">
    <property type="protein sequence ID" value="CAI2385605.1"/>
    <property type="molecule type" value="Genomic_DNA"/>
</dbReference>
<dbReference type="Gene3D" id="3.30.200.20">
    <property type="entry name" value="Phosphorylase Kinase, domain 1"/>
    <property type="match status" value="1"/>
</dbReference>